<feature type="repeat" description="TPR" evidence="5">
    <location>
        <begin position="150"/>
        <end position="183"/>
    </location>
</feature>
<dbReference type="CDD" id="cd03801">
    <property type="entry name" value="GT4_PimA-like"/>
    <property type="match status" value="1"/>
</dbReference>
<feature type="domain" description="O-GlcNAc transferase C-terminal" evidence="7">
    <location>
        <begin position="531"/>
        <end position="720"/>
    </location>
</feature>
<feature type="repeat" description="TPR" evidence="5">
    <location>
        <begin position="184"/>
        <end position="217"/>
    </location>
</feature>
<dbReference type="EMBL" id="JAGDFL010000411">
    <property type="protein sequence ID" value="KAG7389404.1"/>
    <property type="molecule type" value="Genomic_DNA"/>
</dbReference>
<reference evidence="8" key="1">
    <citation type="submission" date="2021-02" db="EMBL/GenBank/DDBJ databases">
        <authorList>
            <person name="Palmer J.M."/>
        </authorList>
    </citation>
    <scope>NUCLEOTIDE SEQUENCE</scope>
    <source>
        <strain evidence="8">SCRP23</strain>
    </source>
</reference>
<evidence type="ECO:0000256" key="5">
    <source>
        <dbReference type="PROSITE-ProRule" id="PRU00339"/>
    </source>
</evidence>
<evidence type="ECO:0000256" key="1">
    <source>
        <dbReference type="ARBA" id="ARBA00004922"/>
    </source>
</evidence>
<keyword evidence="6" id="KW-0732">Signal</keyword>
<comment type="caution">
    <text evidence="8">The sequence shown here is derived from an EMBL/GenBank/DDBJ whole genome shotgun (WGS) entry which is preliminary data.</text>
</comment>
<dbReference type="Pfam" id="PF13844">
    <property type="entry name" value="Glyco_transf_41"/>
    <property type="match status" value="2"/>
</dbReference>
<name>A0A8T1WAW1_9STRA</name>
<comment type="pathway">
    <text evidence="1">Protein modification; protein glycosylation.</text>
</comment>
<feature type="repeat" description="TPR" evidence="5">
    <location>
        <begin position="838"/>
        <end position="871"/>
    </location>
</feature>
<keyword evidence="4 5" id="KW-0802">TPR repeat</keyword>
<keyword evidence="3" id="KW-0677">Repeat</keyword>
<organism evidence="8 9">
    <name type="scientific">Phytophthora boehmeriae</name>
    <dbReference type="NCBI Taxonomy" id="109152"/>
    <lineage>
        <taxon>Eukaryota</taxon>
        <taxon>Sar</taxon>
        <taxon>Stramenopiles</taxon>
        <taxon>Oomycota</taxon>
        <taxon>Peronosporomycetes</taxon>
        <taxon>Peronosporales</taxon>
        <taxon>Peronosporaceae</taxon>
        <taxon>Phytophthora</taxon>
    </lineage>
</organism>
<sequence>MLRCVFVALTLLFQALCWFTNADSVLRVTPENEASIYQAAELYKAAQQADQVADKMRLFQKSIDAYPDLAAAYNNLAMLVFERHGDQEQAVQLLERGLQAAEATNDVDNIGNIHNNLGFIARCNGRLSVSHTLEAIRHFDLALQAAPNHIDALYNKASALLALRHDREAQELFLKVLEQNPNELQAHLDLGRIYFEQGNLEKALMHEDSAVAAAPTMHQKLHGMHNKGTFLKETGFLVEAVKVYDDMLAINSHEAYVLVNAMTCKRLLCDWRDMEALENRALIAVLPELDHDSRRDNASFLPYDSTLVEVSGTFRKELAIAASKVYEQPSTLELLPSPWTENDPSWDRPLMPQRMKIGYLSFDFRDHPMGHLTLGLVEQHASLASGVDTYCYSYGPSSTAASVYWRRHFEEKCSVFRDLIGLSDLEAAQTIGLDGIDLLVDLMAHTKGARLGIPALRPSKIAVNYLGFPGTMGSSFIDFVMVDRMVVPPEVAAATMTEQVVYLPHTYQANRYEVSIEACGADIAGVECQRANRTQEGLPQTGFVFCNFNTINKMESKSFAVWMGILRQVPDSVLWLLAPQGRDANHVMDSLREQAKAHGVRPSRLVFAKRVDKLTHLARVSIADLFLDSFIYNAHSTAADALWANVPIVTFWGDTFPSRVAASLILNAMPFPELVSYSVKDYEQVAVYLATTPKVLRRIRRELAAHTLASPLFDTRETTKSVEVAYEAMHDVTNRLHPFTKESHHAHFQLIIHPARTADAFKDRGKRDARLSDAMKQGIFLQETGDFSAQHVYSRVLRTDPKNVHAVQLLGTLFYQAGQFERAVKCLTQAVDASPHVSWYHSNLGVAYVALGSLQLAEKEFLAALQLDATNLMAISQLARVYVNKKAFDKVIDVYTSFGNAAYFDVDLNQQANPSAKQIEDAYLEYTEALTEIGRSLDAIQLLQSAIPLHPTLFRLRYNLAVLFNDHERYDEGNEQQIAAVIAEGRYRYEKDGKHFTKIPRPEYKIVIAIYCHEYGQAWWEPWGPSSLKTGLGGSEEAVVFLARELQKLGYWVEVYGDPPPGDISRPDQASNDVVRWYPLYAYDIDDAGVDIFVAWRYHISLAMGKAVRKKYLWMHDVPHEDAKRSPLLHDADGIFCVSEYQKSKFPELLQPKITVSTNALDPSFFKNGPNHADRFVYGSAPTRGLYALLKAWPRIRESIPTAELSVFYGFRPAFLEWGRKHMSNFTDWKTEIDRLLSETPGVRNVGLVDHARLAEEYSYAGFYLYPTTFSETSCISLMKAMASGAIPITSRYPNSALPETVGDYDLGPRALQAHSIPEDPEWYELWIRCIIDAVRDEQQATTLRHRMKRFARKTYRWEHIALQWHRVISKPRFP</sequence>
<evidence type="ECO:0000313" key="8">
    <source>
        <dbReference type="EMBL" id="KAG7389404.1"/>
    </source>
</evidence>
<accession>A0A8T1WAW1</accession>
<dbReference type="PROSITE" id="PS50005">
    <property type="entry name" value="TPR"/>
    <property type="match status" value="4"/>
</dbReference>
<feature type="signal peptide" evidence="6">
    <location>
        <begin position="1"/>
        <end position="22"/>
    </location>
</feature>
<dbReference type="PANTHER" id="PTHR44998:SF1">
    <property type="entry name" value="UDP-N-ACETYLGLUCOSAMINE--PEPTIDE N-ACETYLGLUCOSAMINYLTRANSFERASE 110 KDA SUBUNIT"/>
    <property type="match status" value="1"/>
</dbReference>
<dbReference type="InterPro" id="IPR019734">
    <property type="entry name" value="TPR_rpt"/>
</dbReference>
<evidence type="ECO:0000256" key="4">
    <source>
        <dbReference type="ARBA" id="ARBA00022803"/>
    </source>
</evidence>
<dbReference type="Proteomes" id="UP000693981">
    <property type="component" value="Unassembled WGS sequence"/>
</dbReference>
<evidence type="ECO:0000313" key="9">
    <source>
        <dbReference type="Proteomes" id="UP000693981"/>
    </source>
</evidence>
<evidence type="ECO:0000256" key="2">
    <source>
        <dbReference type="ARBA" id="ARBA00022679"/>
    </source>
</evidence>
<protein>
    <recommendedName>
        <fullName evidence="7">O-GlcNAc transferase C-terminal domain-containing protein</fullName>
    </recommendedName>
</protein>
<keyword evidence="2" id="KW-0808">Transferase</keyword>
<feature type="domain" description="O-GlcNAc transferase C-terminal" evidence="7">
    <location>
        <begin position="268"/>
        <end position="507"/>
    </location>
</feature>
<evidence type="ECO:0000256" key="6">
    <source>
        <dbReference type="SAM" id="SignalP"/>
    </source>
</evidence>
<dbReference type="InterPro" id="IPR029489">
    <property type="entry name" value="OGT/SEC/SPY_C"/>
</dbReference>
<dbReference type="Pfam" id="PF13432">
    <property type="entry name" value="TPR_16"/>
    <property type="match status" value="2"/>
</dbReference>
<feature type="repeat" description="TPR" evidence="5">
    <location>
        <begin position="804"/>
        <end position="837"/>
    </location>
</feature>
<proteinExistence type="predicted"/>
<evidence type="ECO:0000256" key="3">
    <source>
        <dbReference type="ARBA" id="ARBA00022737"/>
    </source>
</evidence>
<gene>
    <name evidence="8" type="ORF">PHYBOEH_007514</name>
</gene>
<keyword evidence="9" id="KW-1185">Reference proteome</keyword>
<dbReference type="PANTHER" id="PTHR44998">
    <property type="match status" value="1"/>
</dbReference>
<evidence type="ECO:0000259" key="7">
    <source>
        <dbReference type="Pfam" id="PF13844"/>
    </source>
</evidence>
<feature type="chain" id="PRO_5035902461" description="O-GlcNAc transferase C-terminal domain-containing protein" evidence="6">
    <location>
        <begin position="23"/>
        <end position="1375"/>
    </location>
</feature>
<dbReference type="GO" id="GO:0016740">
    <property type="term" value="F:transferase activity"/>
    <property type="evidence" value="ECO:0007669"/>
    <property type="project" value="UniProtKB-KW"/>
</dbReference>
<dbReference type="SMART" id="SM00028">
    <property type="entry name" value="TPR"/>
    <property type="match status" value="6"/>
</dbReference>
<dbReference type="OrthoDB" id="9991317at2759"/>